<dbReference type="Proteomes" id="UP000054359">
    <property type="component" value="Unassembled WGS sequence"/>
</dbReference>
<proteinExistence type="predicted"/>
<dbReference type="EMBL" id="KK114877">
    <property type="protein sequence ID" value="KFM63585.1"/>
    <property type="molecule type" value="Genomic_DNA"/>
</dbReference>
<organism evidence="1 2">
    <name type="scientific">Stegodyphus mimosarum</name>
    <name type="common">African social velvet spider</name>
    <dbReference type="NCBI Taxonomy" id="407821"/>
    <lineage>
        <taxon>Eukaryota</taxon>
        <taxon>Metazoa</taxon>
        <taxon>Ecdysozoa</taxon>
        <taxon>Arthropoda</taxon>
        <taxon>Chelicerata</taxon>
        <taxon>Arachnida</taxon>
        <taxon>Araneae</taxon>
        <taxon>Araneomorphae</taxon>
        <taxon>Entelegynae</taxon>
        <taxon>Eresoidea</taxon>
        <taxon>Eresidae</taxon>
        <taxon>Stegodyphus</taxon>
    </lineage>
</organism>
<dbReference type="AlphaFoldDB" id="A0A087TEP6"/>
<protein>
    <submittedName>
        <fullName evidence="1">Uncharacterized protein</fullName>
    </submittedName>
</protein>
<keyword evidence="2" id="KW-1185">Reference proteome</keyword>
<gene>
    <name evidence="1" type="ORF">X975_20794</name>
</gene>
<name>A0A087TEP6_STEMI</name>
<evidence type="ECO:0000313" key="2">
    <source>
        <dbReference type="Proteomes" id="UP000054359"/>
    </source>
</evidence>
<evidence type="ECO:0000313" key="1">
    <source>
        <dbReference type="EMBL" id="KFM63585.1"/>
    </source>
</evidence>
<accession>A0A087TEP6</accession>
<sequence>MLFGLWSDVAMSHKNHLFKKFGCQSCYEVMFPSSLIMLNKQQSSKF</sequence>
<reference evidence="1 2" key="1">
    <citation type="submission" date="2013-11" db="EMBL/GenBank/DDBJ databases">
        <title>Genome sequencing of Stegodyphus mimosarum.</title>
        <authorList>
            <person name="Bechsgaard J."/>
        </authorList>
    </citation>
    <scope>NUCLEOTIDE SEQUENCE [LARGE SCALE GENOMIC DNA]</scope>
</reference>
<feature type="non-terminal residue" evidence="1">
    <location>
        <position position="46"/>
    </location>
</feature>